<dbReference type="Proteomes" id="UP000438448">
    <property type="component" value="Unassembled WGS sequence"/>
</dbReference>
<reference evidence="1 2" key="1">
    <citation type="submission" date="2019-10" db="EMBL/GenBank/DDBJ databases">
        <title>Nocardia macrotermitis sp. nov. and Nocardia aurantia sp. nov., isolated from the gut of fungus growing-termite Macrotermes natalensis.</title>
        <authorList>
            <person name="Benndorf R."/>
            <person name="Schwitalla J."/>
            <person name="Martin K."/>
            <person name="De Beer W."/>
            <person name="Kaster A.-K."/>
            <person name="Vollmers J."/>
            <person name="Poulsen M."/>
            <person name="Beemelmanns C."/>
        </authorList>
    </citation>
    <scope>NUCLEOTIDE SEQUENCE [LARGE SCALE GENOMIC DNA]</scope>
    <source>
        <strain evidence="1 2">RB20</strain>
    </source>
</reference>
<name>A0A7K0D265_9NOCA</name>
<keyword evidence="2" id="KW-1185">Reference proteome</keyword>
<accession>A0A7K0D265</accession>
<dbReference type="OrthoDB" id="9778153at2"/>
<protein>
    <submittedName>
        <fullName evidence="1">Uncharacterized protein</fullName>
    </submittedName>
</protein>
<proteinExistence type="predicted"/>
<gene>
    <name evidence="1" type="ORF">NRB20_29140</name>
</gene>
<organism evidence="1 2">
    <name type="scientific">Nocardia macrotermitis</name>
    <dbReference type="NCBI Taxonomy" id="2585198"/>
    <lineage>
        <taxon>Bacteria</taxon>
        <taxon>Bacillati</taxon>
        <taxon>Actinomycetota</taxon>
        <taxon>Actinomycetes</taxon>
        <taxon>Mycobacteriales</taxon>
        <taxon>Nocardiaceae</taxon>
        <taxon>Nocardia</taxon>
    </lineage>
</organism>
<evidence type="ECO:0000313" key="1">
    <source>
        <dbReference type="EMBL" id="MQY19819.1"/>
    </source>
</evidence>
<dbReference type="RefSeq" id="WP_153410586.1">
    <property type="nucleotide sequence ID" value="NZ_WEGK01000005.1"/>
</dbReference>
<dbReference type="AlphaFoldDB" id="A0A7K0D265"/>
<comment type="caution">
    <text evidence="1">The sequence shown here is derived from an EMBL/GenBank/DDBJ whole genome shotgun (WGS) entry which is preliminary data.</text>
</comment>
<sequence length="283" mass="30214">MSIPNVFAALVDDAAIFPPGSLPLPEAIIAHAAQRNSRYEALAGPFVLGTGDLAAAAQLATPDLFPEPLPVSIVVPTPDALAETIETADDLRVTVRALEVKLDRSEPLIPQVTTIANHDRRGITTHIEVPRPTHPEWPELLAAIAAHDLRLKFRTGGTQSDAFPDESELATWIHDAARHTTPFKCTAGLHNAIRHTDPETGFEHHGFLNILCATASALDNAETDSLATILAERNPTALTNALGDTNPRTLFVSYGSCSLAESYEDLAALGLLDNRPGPSASPR</sequence>
<evidence type="ECO:0000313" key="2">
    <source>
        <dbReference type="Proteomes" id="UP000438448"/>
    </source>
</evidence>
<dbReference type="EMBL" id="WEGK01000005">
    <property type="protein sequence ID" value="MQY19819.1"/>
    <property type="molecule type" value="Genomic_DNA"/>
</dbReference>